<dbReference type="RefSeq" id="WP_050726573.1">
    <property type="nucleotide sequence ID" value="NZ_CP012332.1"/>
</dbReference>
<evidence type="ECO:0000256" key="6">
    <source>
        <dbReference type="ARBA" id="ARBA00023136"/>
    </source>
</evidence>
<keyword evidence="4" id="KW-0812">Transmembrane</keyword>
<sequence length="473" mass="51223">MKKILATGICTLITAVSAPAWASGILAARFGGELGHPTTSNPTAIFYNPAGLALESGTRIYADGTFAYRHASYDRPADAISRIGPNVFGFTPEDGIAANSGKGELNNFIASPFVAAVSDFGIRNFALGAAFYVPYGGTAKWGLRKDFEGTEAGAKFPGGVDGPQRWFTEDGKIQSLFITGAAAYRLRHPRLSFGLGVSAVNNVLHTVRARNLDGSDDLVNGDGSLKEGRSLVHASSWTVAVNAGVIWQPWRRVWLGASYLSQPGFGENTLDGTLTTGFLGFASDQKIKLKQSMPDIWRLGGRWRPSDDVELRLFGEYVRWSRFKRQCFLAADVDDANCDLNPDGSEGPNARGVVQNIPREWRDAFGVRVGGSYWLSPPIEVFVGGGYDSNAIPNKTMDPSLYDMHKLTAALGARFEIGKNIALAGTFTQVFYFTRDVPVAESQPFEGATKQPNSGGTYKQLISVLDVNAQYRF</sequence>
<dbReference type="Gene3D" id="2.40.160.60">
    <property type="entry name" value="Outer membrane protein transport protein (OMPP1/FadL/TodX)"/>
    <property type="match status" value="1"/>
</dbReference>
<dbReference type="KEGG" id="vin:AKJ08_2785"/>
<dbReference type="GO" id="GO:0015483">
    <property type="term" value="F:long-chain fatty acid transporting porin activity"/>
    <property type="evidence" value="ECO:0007669"/>
    <property type="project" value="TreeGrafter"/>
</dbReference>
<evidence type="ECO:0000256" key="2">
    <source>
        <dbReference type="ARBA" id="ARBA00008163"/>
    </source>
</evidence>
<evidence type="ECO:0000256" key="5">
    <source>
        <dbReference type="ARBA" id="ARBA00022729"/>
    </source>
</evidence>
<evidence type="ECO:0000256" key="7">
    <source>
        <dbReference type="ARBA" id="ARBA00023237"/>
    </source>
</evidence>
<protein>
    <submittedName>
        <fullName evidence="9">Long-chain fatty acid transport protein</fullName>
    </submittedName>
</protein>
<dbReference type="PANTHER" id="PTHR35093:SF8">
    <property type="entry name" value="OUTER MEMBRANE PROTEIN NMB0088-RELATED"/>
    <property type="match status" value="1"/>
</dbReference>
<dbReference type="SUPFAM" id="SSF56935">
    <property type="entry name" value="Porins"/>
    <property type="match status" value="1"/>
</dbReference>
<evidence type="ECO:0000256" key="8">
    <source>
        <dbReference type="SAM" id="SignalP"/>
    </source>
</evidence>
<evidence type="ECO:0000313" key="10">
    <source>
        <dbReference type="Proteomes" id="UP000055590"/>
    </source>
</evidence>
<keyword evidence="10" id="KW-1185">Reference proteome</keyword>
<dbReference type="PANTHER" id="PTHR35093">
    <property type="entry name" value="OUTER MEMBRANE PROTEIN NMB0088-RELATED"/>
    <property type="match status" value="1"/>
</dbReference>
<keyword evidence="7" id="KW-0998">Cell outer membrane</keyword>
<evidence type="ECO:0000256" key="1">
    <source>
        <dbReference type="ARBA" id="ARBA00004571"/>
    </source>
</evidence>
<proteinExistence type="inferred from homology"/>
<dbReference type="EMBL" id="CP012332">
    <property type="protein sequence ID" value="AKU92398.1"/>
    <property type="molecule type" value="Genomic_DNA"/>
</dbReference>
<accession>A0A0K1PFT7</accession>
<dbReference type="InterPro" id="IPR005017">
    <property type="entry name" value="OMPP1/FadL/TodX"/>
</dbReference>
<feature type="signal peptide" evidence="8">
    <location>
        <begin position="1"/>
        <end position="22"/>
    </location>
</feature>
<organism evidence="9 10">
    <name type="scientific">Vulgatibacter incomptus</name>
    <dbReference type="NCBI Taxonomy" id="1391653"/>
    <lineage>
        <taxon>Bacteria</taxon>
        <taxon>Pseudomonadati</taxon>
        <taxon>Myxococcota</taxon>
        <taxon>Myxococcia</taxon>
        <taxon>Myxococcales</taxon>
        <taxon>Cystobacterineae</taxon>
        <taxon>Vulgatibacteraceae</taxon>
        <taxon>Vulgatibacter</taxon>
    </lineage>
</organism>
<keyword evidence="3" id="KW-1134">Transmembrane beta strand</keyword>
<gene>
    <name evidence="9" type="ORF">AKJ08_2785</name>
</gene>
<feature type="chain" id="PRO_5005465462" evidence="8">
    <location>
        <begin position="23"/>
        <end position="473"/>
    </location>
</feature>
<evidence type="ECO:0000313" key="9">
    <source>
        <dbReference type="EMBL" id="AKU92398.1"/>
    </source>
</evidence>
<dbReference type="Pfam" id="PF03349">
    <property type="entry name" value="Toluene_X"/>
    <property type="match status" value="1"/>
</dbReference>
<comment type="similarity">
    <text evidence="2">Belongs to the OmpP1/FadL family.</text>
</comment>
<dbReference type="AlphaFoldDB" id="A0A0K1PFT7"/>
<reference evidence="9 10" key="1">
    <citation type="submission" date="2015-08" db="EMBL/GenBank/DDBJ databases">
        <authorList>
            <person name="Babu N.S."/>
            <person name="Beckwith C.J."/>
            <person name="Beseler K.G."/>
            <person name="Brison A."/>
            <person name="Carone J.V."/>
            <person name="Caskin T.P."/>
            <person name="Diamond M."/>
            <person name="Durham M.E."/>
            <person name="Foxe J.M."/>
            <person name="Go M."/>
            <person name="Henderson B.A."/>
            <person name="Jones I.B."/>
            <person name="McGettigan J.A."/>
            <person name="Micheletti S.J."/>
            <person name="Nasrallah M.E."/>
            <person name="Ortiz D."/>
            <person name="Piller C.R."/>
            <person name="Privatt S.R."/>
            <person name="Schneider S.L."/>
            <person name="Sharp S."/>
            <person name="Smith T.C."/>
            <person name="Stanton J.D."/>
            <person name="Ullery H.E."/>
            <person name="Wilson R.J."/>
            <person name="Serrano M.G."/>
            <person name="Buck G."/>
            <person name="Lee V."/>
            <person name="Wang Y."/>
            <person name="Carvalho R."/>
            <person name="Voegtly L."/>
            <person name="Shi R."/>
            <person name="Duckworth R."/>
            <person name="Johnson A."/>
            <person name="Loviza R."/>
            <person name="Walstead R."/>
            <person name="Shah Z."/>
            <person name="Kiflezghi M."/>
            <person name="Wade K."/>
            <person name="Ball S.L."/>
            <person name="Bradley K.W."/>
            <person name="Asai D.J."/>
            <person name="Bowman C.A."/>
            <person name="Russell D.A."/>
            <person name="Pope W.H."/>
            <person name="Jacobs-Sera D."/>
            <person name="Hendrix R.W."/>
            <person name="Hatfull G.F."/>
        </authorList>
    </citation>
    <scope>NUCLEOTIDE SEQUENCE [LARGE SCALE GENOMIC DNA]</scope>
    <source>
        <strain evidence="9 10">DSM 27710</strain>
    </source>
</reference>
<evidence type="ECO:0000256" key="4">
    <source>
        <dbReference type="ARBA" id="ARBA00022692"/>
    </source>
</evidence>
<dbReference type="STRING" id="1391653.AKJ08_2785"/>
<dbReference type="Proteomes" id="UP000055590">
    <property type="component" value="Chromosome"/>
</dbReference>
<evidence type="ECO:0000256" key="3">
    <source>
        <dbReference type="ARBA" id="ARBA00022452"/>
    </source>
</evidence>
<dbReference type="GO" id="GO:0009279">
    <property type="term" value="C:cell outer membrane"/>
    <property type="evidence" value="ECO:0007669"/>
    <property type="project" value="UniProtKB-SubCell"/>
</dbReference>
<keyword evidence="6" id="KW-0472">Membrane</keyword>
<comment type="subcellular location">
    <subcellularLocation>
        <location evidence="1">Cell outer membrane</location>
        <topology evidence="1">Multi-pass membrane protein</topology>
    </subcellularLocation>
</comment>
<keyword evidence="5 8" id="KW-0732">Signal</keyword>
<name>A0A0K1PFT7_9BACT</name>